<organism evidence="1 2">
    <name type="scientific">Desulfovibrio piger</name>
    <dbReference type="NCBI Taxonomy" id="901"/>
    <lineage>
        <taxon>Bacteria</taxon>
        <taxon>Pseudomonadati</taxon>
        <taxon>Thermodesulfobacteriota</taxon>
        <taxon>Desulfovibrionia</taxon>
        <taxon>Desulfovibrionales</taxon>
        <taxon>Desulfovibrionaceae</taxon>
        <taxon>Desulfovibrio</taxon>
    </lineage>
</organism>
<dbReference type="Pfam" id="PF10758">
    <property type="entry name" value="DUF2586"/>
    <property type="match status" value="1"/>
</dbReference>
<dbReference type="RefSeq" id="WP_072332550.1">
    <property type="nucleotide sequence ID" value="NZ_LT630450.1"/>
</dbReference>
<proteinExistence type="predicted"/>
<dbReference type="InterPro" id="IPR019694">
    <property type="entry name" value="Phage_HP1_Orf23"/>
</dbReference>
<gene>
    <name evidence="1" type="ORF">DESPIGER_0456</name>
</gene>
<dbReference type="Proteomes" id="UP000186323">
    <property type="component" value="Chromosome I"/>
</dbReference>
<dbReference type="KEGG" id="dpg:DESPIGER_0456"/>
<reference evidence="2" key="1">
    <citation type="submission" date="2016-10" db="EMBL/GenBank/DDBJ databases">
        <authorList>
            <person name="Wegmann U."/>
        </authorList>
    </citation>
    <scope>NUCLEOTIDE SEQUENCE [LARGE SCALE GENOMIC DNA]</scope>
</reference>
<dbReference type="Gene3D" id="2.130.10.10">
    <property type="entry name" value="YVTN repeat-like/Quinoprotein amine dehydrogenase"/>
    <property type="match status" value="1"/>
</dbReference>
<dbReference type="EMBL" id="LT630450">
    <property type="protein sequence ID" value="SFV72346.1"/>
    <property type="molecule type" value="Genomic_DNA"/>
</dbReference>
<evidence type="ECO:0000313" key="2">
    <source>
        <dbReference type="Proteomes" id="UP000186323"/>
    </source>
</evidence>
<dbReference type="InterPro" id="IPR015943">
    <property type="entry name" value="WD40/YVTN_repeat-like_dom_sf"/>
</dbReference>
<sequence>MGDVLQYLIDGTSGIVTGGVDGKALVAGVCSRGIVGKAYLIGKRTDLAAMLGTGPLVDRVRDMLTTGGQAPYVVAVPVQGQPGGYISGLSVNGGKAGATLSGYPALNADVVVRVVTAGTIGTATLEISTDGGKTFAEPVPSATQNPISSGEEPTGATLIFPDDASLDEGATYTFAVRCPVGPVVRVGDESSPLPEVSELDSGVLDGAELVVRIVKSGARNEGTFQLSVDGGDTFAAIRTIPVDGLHELADYGVKLTFPEGEFVAGTTYTCRLLPPAPSIVDVLEALESPLALYDVEFVHIVGPSDSVDWMAAQAKADELWNQQRPTYFKLEARLPFDGEDLNAYVAALLAERQGVAGRFVTVCCQYGEIVDTAGASRLRNAGGLQSGRVMAIPVQRATGRVKDGPISQLTLPDGWEAVQPTLESNGFQTAKKYAGLEGAYWGDSRTLAEDTSDFRYEEVLRTVFKAVRLTRIAALKSMYDEAGDPLRPDSESGLAYLKANLENALDAMTTAGELASYVVEIPSGQDIVNNGVAVEITLVGIPIIREIKLYNRYTYAGSNFDPRIERYSVAA</sequence>
<dbReference type="OrthoDB" id="5422934at2"/>
<accession>A0A1K1LCA9</accession>
<name>A0A1K1LCA9_9BACT</name>
<keyword evidence="2" id="KW-1185">Reference proteome</keyword>
<dbReference type="AlphaFoldDB" id="A0A1K1LCA9"/>
<evidence type="ECO:0000313" key="1">
    <source>
        <dbReference type="EMBL" id="SFV72346.1"/>
    </source>
</evidence>
<protein>
    <submittedName>
        <fullName evidence="1">Uncharacterized protein</fullName>
    </submittedName>
</protein>